<gene>
    <name evidence="1" type="ORF">CEUTPL_LOCUS10756</name>
</gene>
<dbReference type="AlphaFoldDB" id="A0A9N9MRX7"/>
<protein>
    <submittedName>
        <fullName evidence="1">Uncharacterized protein</fullName>
    </submittedName>
</protein>
<dbReference type="Proteomes" id="UP001152799">
    <property type="component" value="Chromosome 6"/>
</dbReference>
<dbReference type="EMBL" id="OU892282">
    <property type="protein sequence ID" value="CAG9770301.1"/>
    <property type="molecule type" value="Genomic_DNA"/>
</dbReference>
<keyword evidence="2" id="KW-1185">Reference proteome</keyword>
<name>A0A9N9MRX7_9CUCU</name>
<reference evidence="1" key="1">
    <citation type="submission" date="2022-01" db="EMBL/GenBank/DDBJ databases">
        <authorList>
            <person name="King R."/>
        </authorList>
    </citation>
    <scope>NUCLEOTIDE SEQUENCE</scope>
</reference>
<accession>A0A9N9MRX7</accession>
<organism evidence="1 2">
    <name type="scientific">Ceutorhynchus assimilis</name>
    <name type="common">cabbage seed weevil</name>
    <dbReference type="NCBI Taxonomy" id="467358"/>
    <lineage>
        <taxon>Eukaryota</taxon>
        <taxon>Metazoa</taxon>
        <taxon>Ecdysozoa</taxon>
        <taxon>Arthropoda</taxon>
        <taxon>Hexapoda</taxon>
        <taxon>Insecta</taxon>
        <taxon>Pterygota</taxon>
        <taxon>Neoptera</taxon>
        <taxon>Endopterygota</taxon>
        <taxon>Coleoptera</taxon>
        <taxon>Polyphaga</taxon>
        <taxon>Cucujiformia</taxon>
        <taxon>Curculionidae</taxon>
        <taxon>Ceutorhynchinae</taxon>
        <taxon>Ceutorhynchus</taxon>
    </lineage>
</organism>
<evidence type="ECO:0000313" key="2">
    <source>
        <dbReference type="Proteomes" id="UP001152799"/>
    </source>
</evidence>
<proteinExistence type="predicted"/>
<evidence type="ECO:0000313" key="1">
    <source>
        <dbReference type="EMBL" id="CAG9770301.1"/>
    </source>
</evidence>
<sequence>MSNCSFLNILKEYPFMRLLVFLTRNLRDFTSIHTLRNAYSAIVRQILEYTSRSVSLLW</sequence>